<comment type="caution">
    <text evidence="5">The sequence shown here is derived from an EMBL/GenBank/DDBJ whole genome shotgun (WGS) entry which is preliminary data.</text>
</comment>
<dbReference type="PROSITE" id="PS00189">
    <property type="entry name" value="LIPOYL"/>
    <property type="match status" value="1"/>
</dbReference>
<feature type="modified residue" description="N6-lipoyllysine" evidence="3">
    <location>
        <position position="94"/>
    </location>
</feature>
<dbReference type="Pfam" id="PF01597">
    <property type="entry name" value="GCV_H"/>
    <property type="match status" value="1"/>
</dbReference>
<keyword evidence="2 3" id="KW-0450">Lipoyl</keyword>
<name>A0A7C5PZH4_AQUAO</name>
<protein>
    <recommendedName>
        <fullName evidence="3">Glycine cleavage system H protein</fullName>
    </recommendedName>
</protein>
<dbReference type="HAMAP" id="MF_00272">
    <property type="entry name" value="GcvH"/>
    <property type="match status" value="1"/>
</dbReference>
<dbReference type="EMBL" id="DRNB01000151">
    <property type="protein sequence ID" value="HHJ64076.1"/>
    <property type="molecule type" value="Genomic_DNA"/>
</dbReference>
<evidence type="ECO:0000313" key="5">
    <source>
        <dbReference type="EMBL" id="HHJ64076.1"/>
    </source>
</evidence>
<evidence type="ECO:0000256" key="3">
    <source>
        <dbReference type="HAMAP-Rule" id="MF_00272"/>
    </source>
</evidence>
<dbReference type="SUPFAM" id="SSF51230">
    <property type="entry name" value="Single hybrid motif"/>
    <property type="match status" value="1"/>
</dbReference>
<evidence type="ECO:0000256" key="1">
    <source>
        <dbReference type="ARBA" id="ARBA00009249"/>
    </source>
</evidence>
<proteinExistence type="inferred from homology"/>
<sequence>MSEPLRSGLLYLREMEKAQDMGNAWEYQGCLIPKDLYYDVENQVWLRINEDGTVTMGLTDVGQTRAGRLLHARIKSVGTKVKKGKPVATLESGKWAGPVPALVEGEVVEVNQKVAEDPNFINIDPYGEAWIVRLRPSDLERDLRDLLTGDRAFEEMKKHIDEWDIVCMRCV</sequence>
<accession>A0A7C5PZH4</accession>
<dbReference type="GO" id="GO:0005829">
    <property type="term" value="C:cytosol"/>
    <property type="evidence" value="ECO:0007669"/>
    <property type="project" value="TreeGrafter"/>
</dbReference>
<dbReference type="CDD" id="cd06848">
    <property type="entry name" value="GCS_H"/>
    <property type="match status" value="1"/>
</dbReference>
<dbReference type="InterPro" id="IPR000089">
    <property type="entry name" value="Biotin_lipoyl"/>
</dbReference>
<organism evidence="5">
    <name type="scientific">Aquifex aeolicus</name>
    <dbReference type="NCBI Taxonomy" id="63363"/>
    <lineage>
        <taxon>Bacteria</taxon>
        <taxon>Pseudomonadati</taxon>
        <taxon>Aquificota</taxon>
        <taxon>Aquificia</taxon>
        <taxon>Aquificales</taxon>
        <taxon>Aquificaceae</taxon>
        <taxon>Aquifex</taxon>
    </lineage>
</organism>
<dbReference type="GO" id="GO:0009249">
    <property type="term" value="P:protein lipoylation"/>
    <property type="evidence" value="ECO:0007669"/>
    <property type="project" value="TreeGrafter"/>
</dbReference>
<comment type="function">
    <text evidence="3">The glycine cleavage system catalyzes the degradation of glycine. The H protein shuttles the methylamine group of glycine from the P protein to the T protein.</text>
</comment>
<dbReference type="GO" id="GO:0019464">
    <property type="term" value="P:glycine decarboxylation via glycine cleavage system"/>
    <property type="evidence" value="ECO:0007669"/>
    <property type="project" value="UniProtKB-UniRule"/>
</dbReference>
<reference evidence="5" key="1">
    <citation type="journal article" date="2020" name="mSystems">
        <title>Genome- and Community-Level Interaction Insights into Carbon Utilization and Element Cycling Functions of Hydrothermarchaeota in Hydrothermal Sediment.</title>
        <authorList>
            <person name="Zhou Z."/>
            <person name="Liu Y."/>
            <person name="Xu W."/>
            <person name="Pan J."/>
            <person name="Luo Z.H."/>
            <person name="Li M."/>
        </authorList>
    </citation>
    <scope>NUCLEOTIDE SEQUENCE [LARGE SCALE GENOMIC DNA]</scope>
    <source>
        <strain evidence="5">HyVt-501</strain>
    </source>
</reference>
<dbReference type="NCBIfam" id="NF002270">
    <property type="entry name" value="PRK01202.1"/>
    <property type="match status" value="1"/>
</dbReference>
<comment type="subunit">
    <text evidence="3">The glycine cleavage system is composed of four proteins: P, T, L and H.</text>
</comment>
<dbReference type="InterPro" id="IPR033753">
    <property type="entry name" value="GCV_H/Fam206"/>
</dbReference>
<dbReference type="InterPro" id="IPR003016">
    <property type="entry name" value="2-oxoA_DH_lipoyl-BS"/>
</dbReference>
<feature type="domain" description="Lipoyl-binding" evidence="4">
    <location>
        <begin position="53"/>
        <end position="135"/>
    </location>
</feature>
<dbReference type="AlphaFoldDB" id="A0A7C5PZH4"/>
<comment type="cofactor">
    <cofactor evidence="3">
        <name>(R)-lipoate</name>
        <dbReference type="ChEBI" id="CHEBI:83088"/>
    </cofactor>
    <text evidence="3">Binds 1 lipoyl cofactor covalently.</text>
</comment>
<dbReference type="PROSITE" id="PS50968">
    <property type="entry name" value="BIOTINYL_LIPOYL"/>
    <property type="match status" value="1"/>
</dbReference>
<evidence type="ECO:0000256" key="2">
    <source>
        <dbReference type="ARBA" id="ARBA00022823"/>
    </source>
</evidence>
<dbReference type="InterPro" id="IPR011053">
    <property type="entry name" value="Single_hybrid_motif"/>
</dbReference>
<dbReference type="PANTHER" id="PTHR11715">
    <property type="entry name" value="GLYCINE CLEAVAGE SYSTEM H PROTEIN"/>
    <property type="match status" value="1"/>
</dbReference>
<gene>
    <name evidence="3" type="primary">gcvH</name>
    <name evidence="5" type="ORF">ENJ61_04125</name>
</gene>
<dbReference type="InterPro" id="IPR002930">
    <property type="entry name" value="GCV_H"/>
</dbReference>
<dbReference type="GO" id="GO:0005960">
    <property type="term" value="C:glycine cleavage complex"/>
    <property type="evidence" value="ECO:0007669"/>
    <property type="project" value="InterPro"/>
</dbReference>
<dbReference type="Gene3D" id="2.40.50.100">
    <property type="match status" value="1"/>
</dbReference>
<dbReference type="Proteomes" id="UP000885792">
    <property type="component" value="Unassembled WGS sequence"/>
</dbReference>
<evidence type="ECO:0000259" key="4">
    <source>
        <dbReference type="PROSITE" id="PS50968"/>
    </source>
</evidence>
<comment type="similarity">
    <text evidence="1 3">Belongs to the GcvH family.</text>
</comment>
<dbReference type="PANTHER" id="PTHR11715:SF3">
    <property type="entry name" value="GLYCINE CLEAVAGE SYSTEM H PROTEIN-RELATED"/>
    <property type="match status" value="1"/>
</dbReference>